<evidence type="ECO:0000256" key="2">
    <source>
        <dbReference type="SAM" id="MobiDB-lite"/>
    </source>
</evidence>
<evidence type="ECO:0000313" key="4">
    <source>
        <dbReference type="EMBL" id="CAA0111296.1"/>
    </source>
</evidence>
<evidence type="ECO:0000256" key="3">
    <source>
        <dbReference type="SAM" id="SignalP"/>
    </source>
</evidence>
<evidence type="ECO:0000313" key="5">
    <source>
        <dbReference type="Proteomes" id="UP000434580"/>
    </source>
</evidence>
<feature type="compositionally biased region" description="Low complexity" evidence="2">
    <location>
        <begin position="597"/>
        <end position="614"/>
    </location>
</feature>
<gene>
    <name evidence="4" type="ORF">DPBNPPHM_01471</name>
</gene>
<dbReference type="PROSITE" id="PS51257">
    <property type="entry name" value="PROKAR_LIPOPROTEIN"/>
    <property type="match status" value="1"/>
</dbReference>
<dbReference type="EMBL" id="CACSII010000016">
    <property type="protein sequence ID" value="CAA0111296.1"/>
    <property type="molecule type" value="Genomic_DNA"/>
</dbReference>
<feature type="chain" id="PRO_5030138084" description="Tc toxin complex TcA C-terminal TcB-binding domain-containing protein" evidence="3">
    <location>
        <begin position="27"/>
        <end position="1013"/>
    </location>
</feature>
<dbReference type="Proteomes" id="UP000434580">
    <property type="component" value="Unassembled WGS sequence"/>
</dbReference>
<name>A0A5S9Q1E9_9GAMM</name>
<keyword evidence="1" id="KW-0175">Coiled coil</keyword>
<protein>
    <recommendedName>
        <fullName evidence="6">Tc toxin complex TcA C-terminal TcB-binding domain-containing protein</fullName>
    </recommendedName>
</protein>
<accession>A0A5S9Q1E9</accession>
<dbReference type="AlphaFoldDB" id="A0A5S9Q1E9"/>
<evidence type="ECO:0000256" key="1">
    <source>
        <dbReference type="SAM" id="Coils"/>
    </source>
</evidence>
<proteinExistence type="predicted"/>
<reference evidence="4 5" key="1">
    <citation type="submission" date="2019-11" db="EMBL/GenBank/DDBJ databases">
        <authorList>
            <person name="Holert J."/>
        </authorList>
    </citation>
    <scope>NUCLEOTIDE SEQUENCE [LARGE SCALE GENOMIC DNA]</scope>
    <source>
        <strain evidence="4">BC5_2</strain>
    </source>
</reference>
<evidence type="ECO:0008006" key="6">
    <source>
        <dbReference type="Google" id="ProtNLM"/>
    </source>
</evidence>
<feature type="coiled-coil region" evidence="1">
    <location>
        <begin position="483"/>
        <end position="517"/>
    </location>
</feature>
<feature type="signal peptide" evidence="3">
    <location>
        <begin position="1"/>
        <end position="26"/>
    </location>
</feature>
<feature type="region of interest" description="Disordered" evidence="2">
    <location>
        <begin position="597"/>
        <end position="619"/>
    </location>
</feature>
<sequence length="1013" mass="111777">MKVNTKFCLSVSILSACVFSSAPVSAQNRVVDQALIDTMPELKAAWQLLRCGTNYKAEWFGDGLAGFGDSSGDVDEFRYSSSTTEKEGEQTLTGPKTYKELLSAYNSPATVYSGCADGDFDSAVFSGLDNHKSEGFLNHAIVSFNRVLHTPASTAIIESATWGLQESVNAYIEGQSLFANDLMLNGLRSRFRVEEGALADTPLGFLTQSASEFSESIGLISPVFITNRSRMRADIDKSQLPHSPPYMVINHRGPKTPNEYQRYTELLNRYGMAAGSEAKYLFYRDNVVDVDNTPKGNFPGPEDKDFNADGVLNEAGRLEAAKAAKVVGSHIHMGALLLAATQTEEQFADNDGYQLKRQVNDMDRLHDDIKSGFNPLLLAGDFVPYQPVENFLHLARRRVDDAIVAENAARSAKRVADTDRTSLRGELQGLTERYKDQLHVLTGVPVISGALYTDEKRQEYLDNAHISVWEDNLGEIGVQVLALQESELQIAQLDSQMKALNDRIQTELERNQQAVNLVIESGRKISLQQYANTMASCCNVSAGTSQGVSRGKSQGVSLGTSAGGSLGYSFSVNTGLLSQGTSSGVSWGLSWGTSFGTSQGSSEGESWGTSSGSSRNPNIEKLAEGQSSLAFMQAIQQAELDSINSTAQIKNLINEMATLYVSIDQAIIARDRQFAVIETMIRRVEHLIANYNTARDNFTNAYFNNPAYRLEASRAEQEAEDTFETAMSISYEAAKALEYLWSENFNNPVLRLDGGLPEPLEVSFDPFVRAESLFAAEFADAYSPSLDNYLDALEAWDVRMRQLRSPEHQEANVRFSIRDDILGFGSLTAIDAEKHFARFIAEHRVNGDNNAKPDLQFEFTIDIADESLFPNHPNIKIETVEVNLVSSAARSVRDGSRTVPALVDLVMLDRAYVRTFFADYPSRDDILTYELQSGRTIDKSPFIATVGATVDSYANPAPIPNTQLANHSPAVSTWVLRIRSSRFNNKDLNLEHLSDIELNIKYSYGKPRDIQFQ</sequence>
<organism evidence="4 5">
    <name type="scientific">BD1-7 clade bacterium</name>
    <dbReference type="NCBI Taxonomy" id="2029982"/>
    <lineage>
        <taxon>Bacteria</taxon>
        <taxon>Pseudomonadati</taxon>
        <taxon>Pseudomonadota</taxon>
        <taxon>Gammaproteobacteria</taxon>
        <taxon>Cellvibrionales</taxon>
        <taxon>Spongiibacteraceae</taxon>
        <taxon>BD1-7 clade</taxon>
    </lineage>
</organism>
<keyword evidence="3" id="KW-0732">Signal</keyword>